<accession>A0ABY5MFS2</accession>
<dbReference type="InterPro" id="IPR006913">
    <property type="entry name" value="CENP-V/GFA"/>
</dbReference>
<evidence type="ECO:0000256" key="3">
    <source>
        <dbReference type="ARBA" id="ARBA00022833"/>
    </source>
</evidence>
<proteinExistence type="inferred from homology"/>
<dbReference type="PROSITE" id="PS51891">
    <property type="entry name" value="CENP_V_GFA"/>
    <property type="match status" value="1"/>
</dbReference>
<reference evidence="6 7" key="1">
    <citation type="submission" date="2018-07" db="EMBL/GenBank/DDBJ databases">
        <title>Genome sequence of Nitratireductor thuwali#1536.</title>
        <authorList>
            <person name="Michoud G."/>
            <person name="Merlino G."/>
            <person name="Sefrji F.O."/>
            <person name="Daffonchio D."/>
        </authorList>
    </citation>
    <scope>NUCLEOTIDE SEQUENCE [LARGE SCALE GENOMIC DNA]</scope>
    <source>
        <strain evidence="7">Nit1536</strain>
    </source>
</reference>
<dbReference type="InterPro" id="IPR011057">
    <property type="entry name" value="Mss4-like_sf"/>
</dbReference>
<dbReference type="Gene3D" id="3.90.1590.10">
    <property type="entry name" value="glutathione-dependent formaldehyde- activating enzyme (gfa)"/>
    <property type="match status" value="1"/>
</dbReference>
<evidence type="ECO:0000259" key="5">
    <source>
        <dbReference type="PROSITE" id="PS51891"/>
    </source>
</evidence>
<keyword evidence="2" id="KW-0479">Metal-binding</keyword>
<evidence type="ECO:0000256" key="4">
    <source>
        <dbReference type="ARBA" id="ARBA00023239"/>
    </source>
</evidence>
<feature type="domain" description="CENP-V/GFA" evidence="5">
    <location>
        <begin position="5"/>
        <end position="133"/>
    </location>
</feature>
<protein>
    <recommendedName>
        <fullName evidence="5">CENP-V/GFA domain-containing protein</fullName>
    </recommendedName>
</protein>
<keyword evidence="3" id="KW-0862">Zinc</keyword>
<dbReference type="SUPFAM" id="SSF51316">
    <property type="entry name" value="Mss4-like"/>
    <property type="match status" value="1"/>
</dbReference>
<comment type="similarity">
    <text evidence="1">Belongs to the Gfa family.</text>
</comment>
<evidence type="ECO:0000313" key="6">
    <source>
        <dbReference type="EMBL" id="UUP15583.1"/>
    </source>
</evidence>
<evidence type="ECO:0000256" key="1">
    <source>
        <dbReference type="ARBA" id="ARBA00005495"/>
    </source>
</evidence>
<dbReference type="EMBL" id="CP030941">
    <property type="protein sequence ID" value="UUP15583.1"/>
    <property type="molecule type" value="Genomic_DNA"/>
</dbReference>
<dbReference type="PANTHER" id="PTHR33337:SF40">
    <property type="entry name" value="CENP-V_GFA DOMAIN-CONTAINING PROTEIN-RELATED"/>
    <property type="match status" value="1"/>
</dbReference>
<dbReference type="RefSeq" id="WP_338528081.1">
    <property type="nucleotide sequence ID" value="NZ_CP030941.1"/>
</dbReference>
<evidence type="ECO:0000313" key="7">
    <source>
        <dbReference type="Proteomes" id="UP001342418"/>
    </source>
</evidence>
<dbReference type="Pfam" id="PF04828">
    <property type="entry name" value="GFA"/>
    <property type="match status" value="1"/>
</dbReference>
<sequence>MTEERTGGCLCGAVRFRAQGRLREVVYCHCSQCRRQSGLYYAATDLEDSRLEIDGGEHLTWYAASDFARRAFCSRCGSAMFWKRLGADVTSILAGSFDQPSGLVAKSHIFVADKGDFYEIQDGLPQFERSSWDVPVAGEAGPHE</sequence>
<gene>
    <name evidence="6" type="ORF">NTH_00020</name>
</gene>
<keyword evidence="4" id="KW-0456">Lyase</keyword>
<dbReference type="PANTHER" id="PTHR33337">
    <property type="entry name" value="GFA DOMAIN-CONTAINING PROTEIN"/>
    <property type="match status" value="1"/>
</dbReference>
<dbReference type="Proteomes" id="UP001342418">
    <property type="component" value="Chromosome"/>
</dbReference>
<evidence type="ECO:0000256" key="2">
    <source>
        <dbReference type="ARBA" id="ARBA00022723"/>
    </source>
</evidence>
<name>A0ABY5MFS2_9HYPH</name>
<organism evidence="6 7">
    <name type="scientific">Nitratireductor thuwali</name>
    <dbReference type="NCBI Taxonomy" id="2267699"/>
    <lineage>
        <taxon>Bacteria</taxon>
        <taxon>Pseudomonadati</taxon>
        <taxon>Pseudomonadota</taxon>
        <taxon>Alphaproteobacteria</taxon>
        <taxon>Hyphomicrobiales</taxon>
        <taxon>Phyllobacteriaceae</taxon>
        <taxon>Nitratireductor</taxon>
    </lineage>
</organism>
<keyword evidence="7" id="KW-1185">Reference proteome</keyword>